<keyword evidence="4" id="KW-1185">Reference proteome</keyword>
<keyword evidence="1" id="KW-0812">Transmembrane</keyword>
<sequence length="129" mass="14188">MNEWGIRARVILLALVPTILVAIVMGTYFIATRVHDLDVSLKERGQAIVNYLSQTAEYPVLSANTSSLQRLVSSARDGDDDILAVAIYDKNNLLFASSGTSNLVNQLAFKEQNIPQQTFIETIAFSLAE</sequence>
<dbReference type="RefSeq" id="WP_142943972.1">
    <property type="nucleotide sequence ID" value="NZ_VIKR01000006.1"/>
</dbReference>
<dbReference type="Pfam" id="PF09984">
    <property type="entry name" value="sCache_4"/>
    <property type="match status" value="1"/>
</dbReference>
<protein>
    <recommendedName>
        <fullName evidence="2">Histidine kinase BarA N-terminal domain-containing protein</fullName>
    </recommendedName>
</protein>
<keyword evidence="1" id="KW-0472">Membrane</keyword>
<reference evidence="3 4" key="1">
    <citation type="submission" date="2019-06" db="EMBL/GenBank/DDBJ databases">
        <title>Draft genome of Aliikangiella marina GYP-15.</title>
        <authorList>
            <person name="Wang G."/>
        </authorList>
    </citation>
    <scope>NUCLEOTIDE SEQUENCE [LARGE SCALE GENOMIC DNA]</scope>
    <source>
        <strain evidence="3 4">GYP-15</strain>
    </source>
</reference>
<dbReference type="Proteomes" id="UP000317839">
    <property type="component" value="Unassembled WGS sequence"/>
</dbReference>
<dbReference type="AlphaFoldDB" id="A0A545T2X4"/>
<accession>A0A545T2X4</accession>
<evidence type="ECO:0000313" key="3">
    <source>
        <dbReference type="EMBL" id="TQV71573.1"/>
    </source>
</evidence>
<evidence type="ECO:0000259" key="2">
    <source>
        <dbReference type="Pfam" id="PF09984"/>
    </source>
</evidence>
<comment type="caution">
    <text evidence="3">The sequence shown here is derived from an EMBL/GenBank/DDBJ whole genome shotgun (WGS) entry which is preliminary data.</text>
</comment>
<dbReference type="InterPro" id="IPR019247">
    <property type="entry name" value="Histidine_kinase_BarA_N"/>
</dbReference>
<evidence type="ECO:0000256" key="1">
    <source>
        <dbReference type="SAM" id="Phobius"/>
    </source>
</evidence>
<dbReference type="EMBL" id="VIKR01000006">
    <property type="protein sequence ID" value="TQV71573.1"/>
    <property type="molecule type" value="Genomic_DNA"/>
</dbReference>
<gene>
    <name evidence="3" type="ORF">FLL45_20705</name>
</gene>
<keyword evidence="1" id="KW-1133">Transmembrane helix</keyword>
<proteinExistence type="predicted"/>
<name>A0A545T2X4_9GAMM</name>
<evidence type="ECO:0000313" key="4">
    <source>
        <dbReference type="Proteomes" id="UP000317839"/>
    </source>
</evidence>
<feature type="transmembrane region" description="Helical" evidence="1">
    <location>
        <begin position="12"/>
        <end position="31"/>
    </location>
</feature>
<dbReference type="OrthoDB" id="9911217at2"/>
<organism evidence="3 4">
    <name type="scientific">Aliikangiella marina</name>
    <dbReference type="NCBI Taxonomy" id="1712262"/>
    <lineage>
        <taxon>Bacteria</taxon>
        <taxon>Pseudomonadati</taxon>
        <taxon>Pseudomonadota</taxon>
        <taxon>Gammaproteobacteria</taxon>
        <taxon>Oceanospirillales</taxon>
        <taxon>Pleioneaceae</taxon>
        <taxon>Aliikangiella</taxon>
    </lineage>
</organism>
<feature type="domain" description="Histidine kinase BarA N-terminal" evidence="2">
    <location>
        <begin position="33"/>
        <end position="122"/>
    </location>
</feature>